<organism evidence="7 8">
    <name type="scientific">Magnetofaba australis IT-1</name>
    <dbReference type="NCBI Taxonomy" id="1434232"/>
    <lineage>
        <taxon>Bacteria</taxon>
        <taxon>Pseudomonadati</taxon>
        <taxon>Pseudomonadota</taxon>
        <taxon>Magnetococcia</taxon>
        <taxon>Magnetococcales</taxon>
        <taxon>Magnetococcaceae</taxon>
        <taxon>Magnetofaba</taxon>
    </lineage>
</organism>
<gene>
    <name evidence="7" type="ORF">MAIT1_04487</name>
</gene>
<dbReference type="GO" id="GO:0005886">
    <property type="term" value="C:plasma membrane"/>
    <property type="evidence" value="ECO:0007669"/>
    <property type="project" value="UniProtKB-SubCell"/>
</dbReference>
<evidence type="ECO:0000256" key="4">
    <source>
        <dbReference type="ARBA" id="ARBA00022989"/>
    </source>
</evidence>
<feature type="transmembrane region" description="Helical" evidence="6">
    <location>
        <begin position="53"/>
        <end position="81"/>
    </location>
</feature>
<keyword evidence="5 6" id="KW-0472">Membrane</keyword>
<feature type="transmembrane region" description="Helical" evidence="6">
    <location>
        <begin position="12"/>
        <end position="33"/>
    </location>
</feature>
<evidence type="ECO:0000313" key="7">
    <source>
        <dbReference type="EMBL" id="OSM07293.1"/>
    </source>
</evidence>
<reference evidence="7 8" key="1">
    <citation type="journal article" date="2016" name="BMC Genomics">
        <title>Combined genomic and structural analyses of a cultured magnetotactic bacterium reveals its niche adaptation to a dynamic environment.</title>
        <authorList>
            <person name="Araujo A.C."/>
            <person name="Morillo V."/>
            <person name="Cypriano J."/>
            <person name="Teixeira L.C."/>
            <person name="Leao P."/>
            <person name="Lyra S."/>
            <person name="Almeida L.G."/>
            <person name="Bazylinski D.A."/>
            <person name="Vasconcellos A.T."/>
            <person name="Abreu F."/>
            <person name="Lins U."/>
        </authorList>
    </citation>
    <scope>NUCLEOTIDE SEQUENCE [LARGE SCALE GENOMIC DNA]</scope>
    <source>
        <strain evidence="7 8">IT-1</strain>
    </source>
</reference>
<accession>A0A1Y2K9J9</accession>
<dbReference type="STRING" id="1434232.MAIT1_04487"/>
<dbReference type="EMBL" id="LVJN01000014">
    <property type="protein sequence ID" value="OSM07293.1"/>
    <property type="molecule type" value="Genomic_DNA"/>
</dbReference>
<dbReference type="GO" id="GO:0009061">
    <property type="term" value="P:anaerobic respiration"/>
    <property type="evidence" value="ECO:0007669"/>
    <property type="project" value="TreeGrafter"/>
</dbReference>
<feature type="transmembrane region" description="Helical" evidence="6">
    <location>
        <begin position="215"/>
        <end position="238"/>
    </location>
</feature>
<dbReference type="OrthoDB" id="104998at2"/>
<dbReference type="RefSeq" id="WP_085440313.1">
    <property type="nucleotide sequence ID" value="NZ_LVJN01000014.1"/>
</dbReference>
<feature type="transmembrane region" description="Helical" evidence="6">
    <location>
        <begin position="349"/>
        <end position="369"/>
    </location>
</feature>
<proteinExistence type="predicted"/>
<comment type="caution">
    <text evidence="7">The sequence shown here is derived from an EMBL/GenBank/DDBJ whole genome shotgun (WGS) entry which is preliminary data.</text>
</comment>
<name>A0A1Y2K9J9_9PROT</name>
<keyword evidence="8" id="KW-1185">Reference proteome</keyword>
<feature type="transmembrane region" description="Helical" evidence="6">
    <location>
        <begin position="93"/>
        <end position="110"/>
    </location>
</feature>
<evidence type="ECO:0000256" key="5">
    <source>
        <dbReference type="ARBA" id="ARBA00023136"/>
    </source>
</evidence>
<dbReference type="PANTHER" id="PTHR30074">
    <property type="entry name" value="FORMATE DEHYDROGENASE, NITRATE-INDUCIBLE, CYTOCHROME B556 FDN SUBUNIT"/>
    <property type="match status" value="1"/>
</dbReference>
<feature type="transmembrane region" description="Helical" evidence="6">
    <location>
        <begin position="130"/>
        <end position="151"/>
    </location>
</feature>
<evidence type="ECO:0000256" key="6">
    <source>
        <dbReference type="SAM" id="Phobius"/>
    </source>
</evidence>
<comment type="subcellular location">
    <subcellularLocation>
        <location evidence="1">Cell membrane</location>
        <topology evidence="1">Multi-pass membrane protein</topology>
    </subcellularLocation>
</comment>
<feature type="transmembrane region" description="Helical" evidence="6">
    <location>
        <begin position="315"/>
        <end position="337"/>
    </location>
</feature>
<feature type="transmembrane region" description="Helical" evidence="6">
    <location>
        <begin position="171"/>
        <end position="195"/>
    </location>
</feature>
<evidence type="ECO:0000256" key="3">
    <source>
        <dbReference type="ARBA" id="ARBA00022692"/>
    </source>
</evidence>
<keyword evidence="2" id="KW-1003">Cell membrane</keyword>
<keyword evidence="4 6" id="KW-1133">Transmembrane helix</keyword>
<feature type="transmembrane region" description="Helical" evidence="6">
    <location>
        <begin position="283"/>
        <end position="303"/>
    </location>
</feature>
<evidence type="ECO:0000313" key="8">
    <source>
        <dbReference type="Proteomes" id="UP000194003"/>
    </source>
</evidence>
<dbReference type="NCBIfam" id="NF008133">
    <property type="entry name" value="PRK10881.1"/>
    <property type="match status" value="1"/>
</dbReference>
<protein>
    <submittedName>
        <fullName evidence="7">Putative hydrogenase 2 b cytochrome subunit</fullName>
    </submittedName>
</protein>
<sequence length="382" mass="42166">MSHHATYRPLGGRIFTLPFLVLGVFVAIGLYYIALRFTDGMGAVANINGGYPWGIWVVYDVVVGTALACGGYAMAILIYVFNKGEYHPLIRPAILASLLGYGLGGFGALFDMGRWWQFYNILLPWNWNFNAVMLEVGLCVFTYILVLLIEFAPVPFEKAKAGHKLKRLNKVLFFFIALGVLLPTMHQSSLGSMLIAMGYKVTPLWQSLHMQPVLAILTAVSMGFAVVIFEASLAATGLDHPTETPLLKGLAKILIGLLSVYLVIRFGELIMRGKLGFIFAGDLHSLMFLIETALFAFPLWVLLSPSKRTRGKPLMWAATSLLLAGSLYRFNAFLIGYDPGPGYSYFPSVSEIMVTLGIIAFEIMAYLVVVKTLPVLHRPEHA</sequence>
<dbReference type="InterPro" id="IPR051817">
    <property type="entry name" value="FDH_cytochrome_b556_subunit"/>
</dbReference>
<evidence type="ECO:0000256" key="1">
    <source>
        <dbReference type="ARBA" id="ARBA00004651"/>
    </source>
</evidence>
<dbReference type="Proteomes" id="UP000194003">
    <property type="component" value="Unassembled WGS sequence"/>
</dbReference>
<dbReference type="AlphaFoldDB" id="A0A1Y2K9J9"/>
<evidence type="ECO:0000256" key="2">
    <source>
        <dbReference type="ARBA" id="ARBA00022475"/>
    </source>
</evidence>
<keyword evidence="3 6" id="KW-0812">Transmembrane</keyword>
<dbReference type="PANTHER" id="PTHR30074:SF4">
    <property type="entry name" value="NI_FE-HYDROGENASE 2 B-TYPE CYTOCHROME SUBUNIT-RELATED"/>
    <property type="match status" value="1"/>
</dbReference>
<feature type="transmembrane region" description="Helical" evidence="6">
    <location>
        <begin position="250"/>
        <end position="271"/>
    </location>
</feature>